<reference evidence="1" key="1">
    <citation type="journal article" date="2011" name="PLoS Genet.">
        <title>Parallel evolution of a type IV secretion system in radiating lineages of the host-restricted bacterial pathogen Bartonella.</title>
        <authorList>
            <person name="Engel P."/>
            <person name="Salzburger W."/>
            <person name="Liesch M."/>
            <person name="Chang C.C."/>
            <person name="Maruyama S."/>
            <person name="Lanz C."/>
            <person name="Calteau A."/>
            <person name="Lajus A."/>
            <person name="Medigue C."/>
            <person name="Schuster S.C."/>
            <person name="Dehio C."/>
        </authorList>
    </citation>
    <scope>NUCLEOTIDE SEQUENCE</scope>
    <source>
        <strain evidence="1">ATCC BAA-1498</strain>
    </source>
</reference>
<sequence>MSSNDIYILRALISDTLNIANECLIIILLNYITEKPLISFLFMLKKNIYIFLFSLSHL</sequence>
<accession>E6YMR4</accession>
<organism evidence="1">
    <name type="scientific">Bartonella rochalimae ATCC BAA-1498</name>
    <dbReference type="NCBI Taxonomy" id="685782"/>
    <lineage>
        <taxon>Bacteria</taxon>
        <taxon>Pseudomonadati</taxon>
        <taxon>Pseudomonadota</taxon>
        <taxon>Alphaproteobacteria</taxon>
        <taxon>Hyphomicrobiales</taxon>
        <taxon>Bartonellaceae</taxon>
        <taxon>Bartonella</taxon>
    </lineage>
</organism>
<protein>
    <submittedName>
        <fullName evidence="1">Uncharacterized protein</fullName>
    </submittedName>
</protein>
<dbReference type="AlphaFoldDB" id="E6YMR4"/>
<gene>
    <name evidence="1" type="ORF">BARRO_80016</name>
</gene>
<evidence type="ECO:0000313" key="1">
    <source>
        <dbReference type="EMBL" id="CBI78152.1"/>
    </source>
</evidence>
<proteinExistence type="predicted"/>
<name>E6YMR4_9HYPH</name>
<dbReference type="EMBL" id="FN645462">
    <property type="protein sequence ID" value="CBI78152.1"/>
    <property type="molecule type" value="Genomic_DNA"/>
</dbReference>